<evidence type="ECO:0000256" key="1">
    <source>
        <dbReference type="SAM" id="SignalP"/>
    </source>
</evidence>
<name>A0A2M4DCG3_ANODA</name>
<feature type="signal peptide" evidence="1">
    <location>
        <begin position="1"/>
        <end position="17"/>
    </location>
</feature>
<protein>
    <submittedName>
        <fullName evidence="2">Putative secreted protein</fullName>
    </submittedName>
</protein>
<proteinExistence type="predicted"/>
<sequence>MVALMMAIRAMIITAAAMDTIPAKRQRATNGGHLRPLLRQIATPTVVAIRRHRSMVVPRAQAQTIVNPILRWVVAHPDTARRRPLPLCHPTAARSPVTDPHHHPLVEGFECQIREGSLILRPP</sequence>
<dbReference type="EMBL" id="GGFL01011048">
    <property type="protein sequence ID" value="MBW75226.1"/>
    <property type="molecule type" value="Transcribed_RNA"/>
</dbReference>
<evidence type="ECO:0000313" key="2">
    <source>
        <dbReference type="EMBL" id="MBW75226.1"/>
    </source>
</evidence>
<reference evidence="2" key="1">
    <citation type="submission" date="2018-01" db="EMBL/GenBank/DDBJ databases">
        <title>An insight into the sialome of Amazonian anophelines.</title>
        <authorList>
            <person name="Ribeiro J.M."/>
            <person name="Scarpassa V."/>
            <person name="Calvo E."/>
        </authorList>
    </citation>
    <scope>NUCLEOTIDE SEQUENCE</scope>
</reference>
<accession>A0A2M4DCG3</accession>
<feature type="chain" id="PRO_5014876119" evidence="1">
    <location>
        <begin position="18"/>
        <end position="123"/>
    </location>
</feature>
<keyword evidence="1" id="KW-0732">Signal</keyword>
<dbReference type="AlphaFoldDB" id="A0A2M4DCG3"/>
<organism evidence="2">
    <name type="scientific">Anopheles darlingi</name>
    <name type="common">Mosquito</name>
    <dbReference type="NCBI Taxonomy" id="43151"/>
    <lineage>
        <taxon>Eukaryota</taxon>
        <taxon>Metazoa</taxon>
        <taxon>Ecdysozoa</taxon>
        <taxon>Arthropoda</taxon>
        <taxon>Hexapoda</taxon>
        <taxon>Insecta</taxon>
        <taxon>Pterygota</taxon>
        <taxon>Neoptera</taxon>
        <taxon>Endopterygota</taxon>
        <taxon>Diptera</taxon>
        <taxon>Nematocera</taxon>
        <taxon>Culicoidea</taxon>
        <taxon>Culicidae</taxon>
        <taxon>Anophelinae</taxon>
        <taxon>Anopheles</taxon>
    </lineage>
</organism>